<accession>A0ABP7EM89</accession>
<evidence type="ECO:0000313" key="1">
    <source>
        <dbReference type="EMBL" id="GAA3719090.1"/>
    </source>
</evidence>
<dbReference type="InterPro" id="IPR021866">
    <property type="entry name" value="SpoIIAA-like"/>
</dbReference>
<name>A0ABP7EM89_9ACTN</name>
<evidence type="ECO:0000313" key="2">
    <source>
        <dbReference type="Proteomes" id="UP001500051"/>
    </source>
</evidence>
<keyword evidence="2" id="KW-1185">Reference proteome</keyword>
<organism evidence="1 2">
    <name type="scientific">Microlunatus aurantiacus</name>
    <dbReference type="NCBI Taxonomy" id="446786"/>
    <lineage>
        <taxon>Bacteria</taxon>
        <taxon>Bacillati</taxon>
        <taxon>Actinomycetota</taxon>
        <taxon>Actinomycetes</taxon>
        <taxon>Propionibacteriales</taxon>
        <taxon>Propionibacteriaceae</taxon>
        <taxon>Microlunatus</taxon>
    </lineage>
</organism>
<comment type="caution">
    <text evidence="1">The sequence shown here is derived from an EMBL/GenBank/DDBJ whole genome shotgun (WGS) entry which is preliminary data.</text>
</comment>
<dbReference type="Pfam" id="PF11964">
    <property type="entry name" value="SpoIIAA-like"/>
    <property type="match status" value="1"/>
</dbReference>
<sequence length="129" mass="14111">MAQAYREAMINVDGSALDHVELSVEAPFTVADLSEAGAALRQLAETPALRRVLVVVESIGLPKPKALWEDLKLTPLITHIRWVALVTDIEWYAHLSELAGALWPSLTIKHFEPSDADAALAWLTAQSDT</sequence>
<dbReference type="InterPro" id="IPR036513">
    <property type="entry name" value="STAS_dom_sf"/>
</dbReference>
<gene>
    <name evidence="1" type="ORF">GCM10022204_43990</name>
</gene>
<dbReference type="Proteomes" id="UP001500051">
    <property type="component" value="Unassembled WGS sequence"/>
</dbReference>
<dbReference type="EMBL" id="BAAAYX010000030">
    <property type="protein sequence ID" value="GAA3719090.1"/>
    <property type="molecule type" value="Genomic_DNA"/>
</dbReference>
<protein>
    <recommendedName>
        <fullName evidence="3">SpoIIAA-like</fullName>
    </recommendedName>
</protein>
<proteinExistence type="predicted"/>
<dbReference type="Gene3D" id="3.40.50.10600">
    <property type="entry name" value="SpoIIaa-like domains"/>
    <property type="match status" value="1"/>
</dbReference>
<dbReference type="SUPFAM" id="SSF52091">
    <property type="entry name" value="SpoIIaa-like"/>
    <property type="match status" value="1"/>
</dbReference>
<evidence type="ECO:0008006" key="3">
    <source>
        <dbReference type="Google" id="ProtNLM"/>
    </source>
</evidence>
<dbReference type="InterPro" id="IPR038396">
    <property type="entry name" value="SpoIIAA-like_sf"/>
</dbReference>
<reference evidence="2" key="1">
    <citation type="journal article" date="2019" name="Int. J. Syst. Evol. Microbiol.">
        <title>The Global Catalogue of Microorganisms (GCM) 10K type strain sequencing project: providing services to taxonomists for standard genome sequencing and annotation.</title>
        <authorList>
            <consortium name="The Broad Institute Genomics Platform"/>
            <consortium name="The Broad Institute Genome Sequencing Center for Infectious Disease"/>
            <person name="Wu L."/>
            <person name="Ma J."/>
        </authorList>
    </citation>
    <scope>NUCLEOTIDE SEQUENCE [LARGE SCALE GENOMIC DNA]</scope>
    <source>
        <strain evidence="2">JCM 16548</strain>
    </source>
</reference>